<protein>
    <submittedName>
        <fullName evidence="2">Uncharacterized protein</fullName>
    </submittedName>
</protein>
<evidence type="ECO:0000313" key="2">
    <source>
        <dbReference type="EMBL" id="CAL1679164.1"/>
    </source>
</evidence>
<evidence type="ECO:0000256" key="1">
    <source>
        <dbReference type="SAM" id="MobiDB-lite"/>
    </source>
</evidence>
<evidence type="ECO:0000313" key="3">
    <source>
        <dbReference type="Proteomes" id="UP001497644"/>
    </source>
</evidence>
<dbReference type="Proteomes" id="UP001497644">
    <property type="component" value="Chromosome 15"/>
</dbReference>
<gene>
    <name evidence="2" type="ORF">LPLAT_LOCUS4893</name>
</gene>
<feature type="region of interest" description="Disordered" evidence="1">
    <location>
        <begin position="1"/>
        <end position="27"/>
    </location>
</feature>
<dbReference type="EMBL" id="OZ034838">
    <property type="protein sequence ID" value="CAL1679164.1"/>
    <property type="molecule type" value="Genomic_DNA"/>
</dbReference>
<reference evidence="2" key="1">
    <citation type="submission" date="2024-04" db="EMBL/GenBank/DDBJ databases">
        <authorList>
            <consortium name="Molecular Ecology Group"/>
        </authorList>
    </citation>
    <scope>NUCLEOTIDE SEQUENCE</scope>
</reference>
<sequence length="122" mass="14126">MTTISERENTRTRRRDQDDQVEGATVHNASEEKRILKLVSWTGCIHVVGPPSHRRQTFRLRRNNRGTFPADLPLGMLFGFREKSGGRRGGCNDEIYNDPSERSRFCLRNVNWLPAKPQCFSH</sequence>
<proteinExistence type="predicted"/>
<accession>A0AAV2NGB4</accession>
<dbReference type="AlphaFoldDB" id="A0AAV2NGB4"/>
<organism evidence="2 3">
    <name type="scientific">Lasius platythorax</name>
    <dbReference type="NCBI Taxonomy" id="488582"/>
    <lineage>
        <taxon>Eukaryota</taxon>
        <taxon>Metazoa</taxon>
        <taxon>Ecdysozoa</taxon>
        <taxon>Arthropoda</taxon>
        <taxon>Hexapoda</taxon>
        <taxon>Insecta</taxon>
        <taxon>Pterygota</taxon>
        <taxon>Neoptera</taxon>
        <taxon>Endopterygota</taxon>
        <taxon>Hymenoptera</taxon>
        <taxon>Apocrita</taxon>
        <taxon>Aculeata</taxon>
        <taxon>Formicoidea</taxon>
        <taxon>Formicidae</taxon>
        <taxon>Formicinae</taxon>
        <taxon>Lasius</taxon>
        <taxon>Lasius</taxon>
    </lineage>
</organism>
<name>A0AAV2NGB4_9HYME</name>
<keyword evidence="3" id="KW-1185">Reference proteome</keyword>
<feature type="compositionally biased region" description="Basic and acidic residues" evidence="1">
    <location>
        <begin position="1"/>
        <end position="18"/>
    </location>
</feature>